<reference evidence="2 3" key="1">
    <citation type="submission" date="2019-10" db="EMBL/GenBank/DDBJ databases">
        <title>Assembly and Annotation for the nematode Trichostrongylus colubriformis.</title>
        <authorList>
            <person name="Martin J."/>
        </authorList>
    </citation>
    <scope>NUCLEOTIDE SEQUENCE [LARGE SCALE GENOMIC DNA]</scope>
    <source>
        <strain evidence="2">G859</strain>
        <tissue evidence="2">Whole worm</tissue>
    </source>
</reference>
<keyword evidence="1" id="KW-0812">Transmembrane</keyword>
<feature type="transmembrane region" description="Helical" evidence="1">
    <location>
        <begin position="78"/>
        <end position="97"/>
    </location>
</feature>
<evidence type="ECO:0000313" key="3">
    <source>
        <dbReference type="Proteomes" id="UP001331761"/>
    </source>
</evidence>
<keyword evidence="1" id="KW-0472">Membrane</keyword>
<feature type="non-terminal residue" evidence="2">
    <location>
        <position position="192"/>
    </location>
</feature>
<evidence type="ECO:0000313" key="2">
    <source>
        <dbReference type="EMBL" id="KAK5978463.1"/>
    </source>
</evidence>
<feature type="transmembrane region" description="Helical" evidence="1">
    <location>
        <begin position="12"/>
        <end position="29"/>
    </location>
</feature>
<keyword evidence="3" id="KW-1185">Reference proteome</keyword>
<feature type="transmembrane region" description="Helical" evidence="1">
    <location>
        <begin position="142"/>
        <end position="163"/>
    </location>
</feature>
<organism evidence="2 3">
    <name type="scientific">Trichostrongylus colubriformis</name>
    <name type="common">Black scour worm</name>
    <dbReference type="NCBI Taxonomy" id="6319"/>
    <lineage>
        <taxon>Eukaryota</taxon>
        <taxon>Metazoa</taxon>
        <taxon>Ecdysozoa</taxon>
        <taxon>Nematoda</taxon>
        <taxon>Chromadorea</taxon>
        <taxon>Rhabditida</taxon>
        <taxon>Rhabditina</taxon>
        <taxon>Rhabditomorpha</taxon>
        <taxon>Strongyloidea</taxon>
        <taxon>Trichostrongylidae</taxon>
        <taxon>Trichostrongylus</taxon>
    </lineage>
</organism>
<dbReference type="EMBL" id="WIXE01009403">
    <property type="protein sequence ID" value="KAK5978463.1"/>
    <property type="molecule type" value="Genomic_DNA"/>
</dbReference>
<dbReference type="Proteomes" id="UP001331761">
    <property type="component" value="Unassembled WGS sequence"/>
</dbReference>
<dbReference type="AlphaFoldDB" id="A0AAN8G0U6"/>
<comment type="caution">
    <text evidence="2">The sequence shown here is derived from an EMBL/GenBank/DDBJ whole genome shotgun (WGS) entry which is preliminary data.</text>
</comment>
<proteinExistence type="predicted"/>
<keyword evidence="1" id="KW-1133">Transmembrane helix</keyword>
<evidence type="ECO:0000256" key="1">
    <source>
        <dbReference type="SAM" id="Phobius"/>
    </source>
</evidence>
<gene>
    <name evidence="2" type="ORF">GCK32_018850</name>
</gene>
<name>A0AAN8G0U6_TRICO</name>
<sequence length="192" mass="22281">MTMDYTFIMNKSILATSLGVNFLLLFVYFYRPLRINTSKYFVPITAIQNIIYSLSAFVSVPRAIAWNYCWVMVTSGTIISWALNLMLVELFLLNFWLSILTTANSFLHKYLQICKSNYFFIYSSLRGFLLVIAPHVKMSHLIILIDSMLTLPLIATLGIYWAVQINKFLKESSFSSHTKAMQRRMNNLMIIQ</sequence>
<accession>A0AAN8G0U6</accession>
<feature type="transmembrane region" description="Helical" evidence="1">
    <location>
        <begin position="41"/>
        <end position="58"/>
    </location>
</feature>
<protein>
    <submittedName>
        <fullName evidence="2">Uncharacterized protein</fullName>
    </submittedName>
</protein>